<name>A0ACB7ZWL4_9AGAM</name>
<organism evidence="1 2">
    <name type="scientific">Hygrophoropsis aurantiaca</name>
    <dbReference type="NCBI Taxonomy" id="72124"/>
    <lineage>
        <taxon>Eukaryota</taxon>
        <taxon>Fungi</taxon>
        <taxon>Dikarya</taxon>
        <taxon>Basidiomycota</taxon>
        <taxon>Agaricomycotina</taxon>
        <taxon>Agaricomycetes</taxon>
        <taxon>Agaricomycetidae</taxon>
        <taxon>Boletales</taxon>
        <taxon>Coniophorineae</taxon>
        <taxon>Hygrophoropsidaceae</taxon>
        <taxon>Hygrophoropsis</taxon>
    </lineage>
</organism>
<protein>
    <submittedName>
        <fullName evidence="1">Uncharacterized protein</fullName>
    </submittedName>
</protein>
<comment type="caution">
    <text evidence="1">The sequence shown here is derived from an EMBL/GenBank/DDBJ whole genome shotgun (WGS) entry which is preliminary data.</text>
</comment>
<sequence length="305" mass="33179">MLHIARAANANYAPKSRPVALFVGGTSGIGEATAKAFAHHTKGNCHIILCGRNRSAADSIIASLPRYNADNTHSLYEFVECDATLMKNVRATTADLLARLSKINFLVLSSGILTTAGRTETEEGIDKKLALHYYSRWKFIHDLLPLLRGAKNEKEEAKVLTILGAGYGGKIDLDDLGLKKNYTLANAGSAAQTYNDIMIEDFASREPGIAFTHIAPGVVRTPLLKLNHWALRPLGPILALLLRPISVSPEDCAEYMMSAMLQGDSGAFRRKQRGEIIEGTSPYVTAEAKQKLRDHTMEATNGGTM</sequence>
<proteinExistence type="predicted"/>
<keyword evidence="2" id="KW-1185">Reference proteome</keyword>
<dbReference type="EMBL" id="MU268172">
    <property type="protein sequence ID" value="KAH7905529.1"/>
    <property type="molecule type" value="Genomic_DNA"/>
</dbReference>
<gene>
    <name evidence="1" type="ORF">BJ138DRAFT_1228798</name>
</gene>
<evidence type="ECO:0000313" key="2">
    <source>
        <dbReference type="Proteomes" id="UP000790377"/>
    </source>
</evidence>
<dbReference type="Proteomes" id="UP000790377">
    <property type="component" value="Unassembled WGS sequence"/>
</dbReference>
<accession>A0ACB7ZWL4</accession>
<evidence type="ECO:0000313" key="1">
    <source>
        <dbReference type="EMBL" id="KAH7905529.1"/>
    </source>
</evidence>
<reference evidence="1" key="1">
    <citation type="journal article" date="2021" name="New Phytol.">
        <title>Evolutionary innovations through gain and loss of genes in the ectomycorrhizal Boletales.</title>
        <authorList>
            <person name="Wu G."/>
            <person name="Miyauchi S."/>
            <person name="Morin E."/>
            <person name="Kuo A."/>
            <person name="Drula E."/>
            <person name="Varga T."/>
            <person name="Kohler A."/>
            <person name="Feng B."/>
            <person name="Cao Y."/>
            <person name="Lipzen A."/>
            <person name="Daum C."/>
            <person name="Hundley H."/>
            <person name="Pangilinan J."/>
            <person name="Johnson J."/>
            <person name="Barry K."/>
            <person name="LaButti K."/>
            <person name="Ng V."/>
            <person name="Ahrendt S."/>
            <person name="Min B."/>
            <person name="Choi I.G."/>
            <person name="Park H."/>
            <person name="Plett J.M."/>
            <person name="Magnuson J."/>
            <person name="Spatafora J.W."/>
            <person name="Nagy L.G."/>
            <person name="Henrissat B."/>
            <person name="Grigoriev I.V."/>
            <person name="Yang Z.L."/>
            <person name="Xu J."/>
            <person name="Martin F.M."/>
        </authorList>
    </citation>
    <scope>NUCLEOTIDE SEQUENCE</scope>
    <source>
        <strain evidence="1">ATCC 28755</strain>
    </source>
</reference>